<accession>A0A4Y7U0H2</accession>
<evidence type="ECO:0000313" key="2">
    <source>
        <dbReference type="EMBL" id="TEB39920.1"/>
    </source>
</evidence>
<keyword evidence="3" id="KW-1185">Reference proteome</keyword>
<dbReference type="EMBL" id="QPFP01000001">
    <property type="protein sequence ID" value="TEB39920.1"/>
    <property type="molecule type" value="Genomic_DNA"/>
</dbReference>
<reference evidence="2 3" key="1">
    <citation type="journal article" date="2019" name="Nat. Ecol. Evol.">
        <title>Megaphylogeny resolves global patterns of mushroom evolution.</title>
        <authorList>
            <person name="Varga T."/>
            <person name="Krizsan K."/>
            <person name="Foldi C."/>
            <person name="Dima B."/>
            <person name="Sanchez-Garcia M."/>
            <person name="Sanchez-Ramirez S."/>
            <person name="Szollosi G.J."/>
            <person name="Szarkandi J.G."/>
            <person name="Papp V."/>
            <person name="Albert L."/>
            <person name="Andreopoulos W."/>
            <person name="Angelini C."/>
            <person name="Antonin V."/>
            <person name="Barry K.W."/>
            <person name="Bougher N.L."/>
            <person name="Buchanan P."/>
            <person name="Buyck B."/>
            <person name="Bense V."/>
            <person name="Catcheside P."/>
            <person name="Chovatia M."/>
            <person name="Cooper J."/>
            <person name="Damon W."/>
            <person name="Desjardin D."/>
            <person name="Finy P."/>
            <person name="Geml J."/>
            <person name="Haridas S."/>
            <person name="Hughes K."/>
            <person name="Justo A."/>
            <person name="Karasinski D."/>
            <person name="Kautmanova I."/>
            <person name="Kiss B."/>
            <person name="Kocsube S."/>
            <person name="Kotiranta H."/>
            <person name="LaButti K.M."/>
            <person name="Lechner B.E."/>
            <person name="Liimatainen K."/>
            <person name="Lipzen A."/>
            <person name="Lukacs Z."/>
            <person name="Mihaltcheva S."/>
            <person name="Morgado L.N."/>
            <person name="Niskanen T."/>
            <person name="Noordeloos M.E."/>
            <person name="Ohm R.A."/>
            <person name="Ortiz-Santana B."/>
            <person name="Ovrebo C."/>
            <person name="Racz N."/>
            <person name="Riley R."/>
            <person name="Savchenko A."/>
            <person name="Shiryaev A."/>
            <person name="Soop K."/>
            <person name="Spirin V."/>
            <person name="Szebenyi C."/>
            <person name="Tomsovsky M."/>
            <person name="Tulloss R.E."/>
            <person name="Uehling J."/>
            <person name="Grigoriev I.V."/>
            <person name="Vagvolgyi C."/>
            <person name="Papp T."/>
            <person name="Martin F.M."/>
            <person name="Miettinen O."/>
            <person name="Hibbett D.S."/>
            <person name="Nagy L.G."/>
        </authorList>
    </citation>
    <scope>NUCLEOTIDE SEQUENCE [LARGE SCALE GENOMIC DNA]</scope>
    <source>
        <strain evidence="2 3">FP101781</strain>
    </source>
</reference>
<evidence type="ECO:0000256" key="1">
    <source>
        <dbReference type="SAM" id="MobiDB-lite"/>
    </source>
</evidence>
<comment type="caution">
    <text evidence="2">The sequence shown here is derived from an EMBL/GenBank/DDBJ whole genome shotgun (WGS) entry which is preliminary data.</text>
</comment>
<proteinExistence type="predicted"/>
<feature type="region of interest" description="Disordered" evidence="1">
    <location>
        <begin position="1"/>
        <end position="40"/>
    </location>
</feature>
<name>A0A4Y7U0H2_COPMI</name>
<gene>
    <name evidence="2" type="ORF">FA13DRAFT_1724139</name>
</gene>
<sequence>MSMPTALEPSTPAQALDADPRGPYSAFPRPFQPTHKQLHPPTIQDTNLYLLSMGCVKSGRCTPETLLQEPRKLKTLSG</sequence>
<dbReference type="AlphaFoldDB" id="A0A4Y7U0H2"/>
<organism evidence="2 3">
    <name type="scientific">Coprinellus micaceus</name>
    <name type="common">Glistening ink-cap mushroom</name>
    <name type="synonym">Coprinus micaceus</name>
    <dbReference type="NCBI Taxonomy" id="71717"/>
    <lineage>
        <taxon>Eukaryota</taxon>
        <taxon>Fungi</taxon>
        <taxon>Dikarya</taxon>
        <taxon>Basidiomycota</taxon>
        <taxon>Agaricomycotina</taxon>
        <taxon>Agaricomycetes</taxon>
        <taxon>Agaricomycetidae</taxon>
        <taxon>Agaricales</taxon>
        <taxon>Agaricineae</taxon>
        <taxon>Psathyrellaceae</taxon>
        <taxon>Coprinellus</taxon>
    </lineage>
</organism>
<protein>
    <submittedName>
        <fullName evidence="2">Uncharacterized protein</fullName>
    </submittedName>
</protein>
<evidence type="ECO:0000313" key="3">
    <source>
        <dbReference type="Proteomes" id="UP000298030"/>
    </source>
</evidence>
<dbReference type="Proteomes" id="UP000298030">
    <property type="component" value="Unassembled WGS sequence"/>
</dbReference>